<dbReference type="RefSeq" id="WP_066162913.1">
    <property type="nucleotide sequence ID" value="NZ_NXGH01000015.1"/>
</dbReference>
<dbReference type="Proteomes" id="UP000239065">
    <property type="component" value="Unassembled WGS sequence"/>
</dbReference>
<comment type="caution">
    <text evidence="2">The sequence shown here is derived from an EMBL/GenBank/DDBJ whole genome shotgun (WGS) entry which is preliminary data.</text>
</comment>
<dbReference type="InterPro" id="IPR027396">
    <property type="entry name" value="DsrEFH-like"/>
</dbReference>
<dbReference type="Gene3D" id="3.40.1260.10">
    <property type="entry name" value="DsrEFH-like"/>
    <property type="match status" value="1"/>
</dbReference>
<accession>A0A2S9SSZ5</accession>
<dbReference type="OrthoDB" id="9812053at2"/>
<dbReference type="EMBL" id="NXGH01000015">
    <property type="protein sequence ID" value="PRM89701.1"/>
    <property type="molecule type" value="Genomic_DNA"/>
</dbReference>
<gene>
    <name evidence="1" type="ORF">CJ669_00520</name>
    <name evidence="2" type="ORF">CJ671_06165</name>
</gene>
<dbReference type="InterPro" id="IPR003787">
    <property type="entry name" value="Sulphur_relay_DsrE/F-like"/>
</dbReference>
<sequence length="117" mass="13192">MTLFILSTKPYDGSDNIYGALRLVKKLVEMKQEVKIFCISDAVDLVRAIAKKPDSYDIDLQSMIKEILTLGVQIKACGTSLKRSGDYKNEPYLNEDIRGSLDLLGEWTISAKRVLTY</sequence>
<protein>
    <submittedName>
        <fullName evidence="2">Sulfur reduction protein DsrE</fullName>
    </submittedName>
</protein>
<dbReference type="Proteomes" id="UP000238649">
    <property type="component" value="Unassembled WGS sequence"/>
</dbReference>
<dbReference type="AlphaFoldDB" id="A0A2S9SSZ5"/>
<organism evidence="2 3">
    <name type="scientific">Aliarcobacter cryaerophilus</name>
    <dbReference type="NCBI Taxonomy" id="28198"/>
    <lineage>
        <taxon>Bacteria</taxon>
        <taxon>Pseudomonadati</taxon>
        <taxon>Campylobacterota</taxon>
        <taxon>Epsilonproteobacteria</taxon>
        <taxon>Campylobacterales</taxon>
        <taxon>Arcobacteraceae</taxon>
        <taxon>Aliarcobacter</taxon>
    </lineage>
</organism>
<evidence type="ECO:0000313" key="2">
    <source>
        <dbReference type="EMBL" id="PRM89701.1"/>
    </source>
</evidence>
<reference evidence="3 4" key="1">
    <citation type="submission" date="2017-09" db="EMBL/GenBank/DDBJ databases">
        <title>Reassesment of A. cryaerophilus.</title>
        <authorList>
            <person name="Perez-Cataluna A."/>
            <person name="Collado L."/>
            <person name="Salgado O."/>
            <person name="Lefinanco V."/>
            <person name="Figueras M.J."/>
        </authorList>
    </citation>
    <scope>NUCLEOTIDE SEQUENCE [LARGE SCALE GENOMIC DNA]</scope>
    <source>
        <strain evidence="1 4">LMG 9861</strain>
        <strain evidence="2 3">LMG 9871</strain>
    </source>
</reference>
<proteinExistence type="predicted"/>
<evidence type="ECO:0000313" key="3">
    <source>
        <dbReference type="Proteomes" id="UP000238649"/>
    </source>
</evidence>
<dbReference type="Pfam" id="PF02635">
    <property type="entry name" value="DsrE"/>
    <property type="match status" value="1"/>
</dbReference>
<name>A0A2S9SSZ5_9BACT</name>
<dbReference type="SUPFAM" id="SSF75169">
    <property type="entry name" value="DsrEFH-like"/>
    <property type="match status" value="1"/>
</dbReference>
<dbReference type="EMBL" id="NXGJ01000001">
    <property type="protein sequence ID" value="PRM89017.1"/>
    <property type="molecule type" value="Genomic_DNA"/>
</dbReference>
<evidence type="ECO:0000313" key="1">
    <source>
        <dbReference type="EMBL" id="PRM89017.1"/>
    </source>
</evidence>
<evidence type="ECO:0000313" key="4">
    <source>
        <dbReference type="Proteomes" id="UP000239065"/>
    </source>
</evidence>